<evidence type="ECO:0000259" key="1">
    <source>
        <dbReference type="PROSITE" id="PS50011"/>
    </source>
</evidence>
<dbReference type="InterPro" id="IPR011009">
    <property type="entry name" value="Kinase-like_dom_sf"/>
</dbReference>
<name>A0A4Y7PQF9_9AGAM</name>
<dbReference type="SUPFAM" id="SSF56112">
    <property type="entry name" value="Protein kinase-like (PK-like)"/>
    <property type="match status" value="1"/>
</dbReference>
<accession>A0A4Y7PQF9</accession>
<dbReference type="EMBL" id="ML170224">
    <property type="protein sequence ID" value="TDL17276.1"/>
    <property type="molecule type" value="Genomic_DNA"/>
</dbReference>
<dbReference type="STRING" id="50990.A0A4Y7PQF9"/>
<dbReference type="AlphaFoldDB" id="A0A4Y7PQF9"/>
<dbReference type="Proteomes" id="UP000294933">
    <property type="component" value="Unassembled WGS sequence"/>
</dbReference>
<dbReference type="VEuPathDB" id="FungiDB:BD410DRAFT_794434"/>
<feature type="domain" description="Protein kinase" evidence="1">
    <location>
        <begin position="427"/>
        <end position="643"/>
    </location>
</feature>
<evidence type="ECO:0000313" key="3">
    <source>
        <dbReference type="Proteomes" id="UP000294933"/>
    </source>
</evidence>
<evidence type="ECO:0000313" key="2">
    <source>
        <dbReference type="EMBL" id="TDL17276.1"/>
    </source>
</evidence>
<organism evidence="2 3">
    <name type="scientific">Rickenella mellea</name>
    <dbReference type="NCBI Taxonomy" id="50990"/>
    <lineage>
        <taxon>Eukaryota</taxon>
        <taxon>Fungi</taxon>
        <taxon>Dikarya</taxon>
        <taxon>Basidiomycota</taxon>
        <taxon>Agaricomycotina</taxon>
        <taxon>Agaricomycetes</taxon>
        <taxon>Hymenochaetales</taxon>
        <taxon>Rickenellaceae</taxon>
        <taxon>Rickenella</taxon>
    </lineage>
</organism>
<dbReference type="GO" id="GO:0004672">
    <property type="term" value="F:protein kinase activity"/>
    <property type="evidence" value="ECO:0007669"/>
    <property type="project" value="InterPro"/>
</dbReference>
<sequence length="643" mass="72822">MKVIGDDVDHFLVDHLFQGWKWAARVVSMLRESQGGDVLEEFGGDMIRSLTDAIHWLKSMDGGTNQCLFRTKMLYDYNPEFPETFVGDPPPNILAAPPEEDLKYWDVIIQMSLSDSQSQLHTVLSGDLDRDSQYDVWKVVHQFSLSCRRPGNAKLVEDLFMTTPSFLEKFTVNQIPKKAFSPDDTQIEIVDRQAIAEMAHIEPEHGADGELSNQYLHYLLSLYGASRPLEDPRCYVEMVPWEELESVTTFDLEDEGIDITLPYSENPPSVNPTTTSQWKLWKPQSFQFFESHHFHPEDEVYQYCVANGWHLPGHSVRDRVIFRATRLEDSEFVNGLRKYWEHWNVCCLTFNPAENQLYVLETIPGIHFRVRQRHHSEGAALTYFRDIVEQRVRETESFALIKSILGDDYQMRYEHVLRYIDPHDVHSISTDPLGEGENGVVYGATWTQPPAFLCTMQPSESEVPVVLKQVHPKFGEPDGIRKSLRELDITFQALVGAGAGCVTFLGATAFAVDEMGKILANDKPPISDVTKRIFFVFQRASEGTLLAFLHNEFETVSGINSWMLVVDSLSSIAGGLDQLHKRGIVHGDVHPGNIVVTKQFYPNEQVSENKFLLIDLGEGSRLSEGAVATSGSIYKIGPYAARG</sequence>
<dbReference type="GO" id="GO:0005524">
    <property type="term" value="F:ATP binding"/>
    <property type="evidence" value="ECO:0007669"/>
    <property type="project" value="InterPro"/>
</dbReference>
<keyword evidence="3" id="KW-1185">Reference proteome</keyword>
<proteinExistence type="predicted"/>
<dbReference type="InterPro" id="IPR000719">
    <property type="entry name" value="Prot_kinase_dom"/>
</dbReference>
<dbReference type="PROSITE" id="PS50011">
    <property type="entry name" value="PROTEIN_KINASE_DOM"/>
    <property type="match status" value="1"/>
</dbReference>
<gene>
    <name evidence="2" type="ORF">BD410DRAFT_794434</name>
</gene>
<reference evidence="2 3" key="1">
    <citation type="submission" date="2018-06" db="EMBL/GenBank/DDBJ databases">
        <title>A transcriptomic atlas of mushroom development highlights an independent origin of complex multicellularity.</title>
        <authorList>
            <consortium name="DOE Joint Genome Institute"/>
            <person name="Krizsan K."/>
            <person name="Almasi E."/>
            <person name="Merenyi Z."/>
            <person name="Sahu N."/>
            <person name="Viragh M."/>
            <person name="Koszo T."/>
            <person name="Mondo S."/>
            <person name="Kiss B."/>
            <person name="Balint B."/>
            <person name="Kues U."/>
            <person name="Barry K."/>
            <person name="Hegedus J.C."/>
            <person name="Henrissat B."/>
            <person name="Johnson J."/>
            <person name="Lipzen A."/>
            <person name="Ohm R."/>
            <person name="Nagy I."/>
            <person name="Pangilinan J."/>
            <person name="Yan J."/>
            <person name="Xiong Y."/>
            <person name="Grigoriev I.V."/>
            <person name="Hibbett D.S."/>
            <person name="Nagy L.G."/>
        </authorList>
    </citation>
    <scope>NUCLEOTIDE SEQUENCE [LARGE SCALE GENOMIC DNA]</scope>
    <source>
        <strain evidence="2 3">SZMC22713</strain>
    </source>
</reference>
<dbReference type="OrthoDB" id="5979581at2759"/>
<protein>
    <recommendedName>
        <fullName evidence="1">Protein kinase domain-containing protein</fullName>
    </recommendedName>
</protein>
<dbReference type="Gene3D" id="1.10.510.10">
    <property type="entry name" value="Transferase(Phosphotransferase) domain 1"/>
    <property type="match status" value="1"/>
</dbReference>